<sequence length="62" mass="6847">MDPIQNEEEECPYTFVAETRGKPFNPVAPVRPVGPDQKSTSSPSPNGFVATLMRMLPGQQDR</sequence>
<organism evidence="2 3">
    <name type="scientific">Tulasnella calospora MUT 4182</name>
    <dbReference type="NCBI Taxonomy" id="1051891"/>
    <lineage>
        <taxon>Eukaryota</taxon>
        <taxon>Fungi</taxon>
        <taxon>Dikarya</taxon>
        <taxon>Basidiomycota</taxon>
        <taxon>Agaricomycotina</taxon>
        <taxon>Agaricomycetes</taxon>
        <taxon>Cantharellales</taxon>
        <taxon>Tulasnellaceae</taxon>
        <taxon>Tulasnella</taxon>
    </lineage>
</organism>
<keyword evidence="3" id="KW-1185">Reference proteome</keyword>
<name>A0A0C3QDM1_9AGAM</name>
<evidence type="ECO:0000313" key="2">
    <source>
        <dbReference type="EMBL" id="KIO23741.1"/>
    </source>
</evidence>
<accession>A0A0C3QDM1</accession>
<reference evidence="2 3" key="1">
    <citation type="submission" date="2014-04" db="EMBL/GenBank/DDBJ databases">
        <authorList>
            <consortium name="DOE Joint Genome Institute"/>
            <person name="Kuo A."/>
            <person name="Girlanda M."/>
            <person name="Perotto S."/>
            <person name="Kohler A."/>
            <person name="Nagy L.G."/>
            <person name="Floudas D."/>
            <person name="Copeland A."/>
            <person name="Barry K.W."/>
            <person name="Cichocki N."/>
            <person name="Veneault-Fourrey C."/>
            <person name="LaButti K."/>
            <person name="Lindquist E.A."/>
            <person name="Lipzen A."/>
            <person name="Lundell T."/>
            <person name="Morin E."/>
            <person name="Murat C."/>
            <person name="Sun H."/>
            <person name="Tunlid A."/>
            <person name="Henrissat B."/>
            <person name="Grigoriev I.V."/>
            <person name="Hibbett D.S."/>
            <person name="Martin F."/>
            <person name="Nordberg H.P."/>
            <person name="Cantor M.N."/>
            <person name="Hua S.X."/>
        </authorList>
    </citation>
    <scope>NUCLEOTIDE SEQUENCE [LARGE SCALE GENOMIC DNA]</scope>
    <source>
        <strain evidence="2 3">MUT 4182</strain>
    </source>
</reference>
<dbReference type="EMBL" id="KN823077">
    <property type="protein sequence ID" value="KIO23741.1"/>
    <property type="molecule type" value="Genomic_DNA"/>
</dbReference>
<evidence type="ECO:0000313" key="3">
    <source>
        <dbReference type="Proteomes" id="UP000054248"/>
    </source>
</evidence>
<dbReference type="OrthoDB" id="10503398at2759"/>
<proteinExistence type="predicted"/>
<dbReference type="HOGENOM" id="CLU_2905812_0_0_1"/>
<protein>
    <submittedName>
        <fullName evidence="2">Uncharacterized protein</fullName>
    </submittedName>
</protein>
<evidence type="ECO:0000256" key="1">
    <source>
        <dbReference type="SAM" id="MobiDB-lite"/>
    </source>
</evidence>
<reference evidence="3" key="2">
    <citation type="submission" date="2015-01" db="EMBL/GenBank/DDBJ databases">
        <title>Evolutionary Origins and Diversification of the Mycorrhizal Mutualists.</title>
        <authorList>
            <consortium name="DOE Joint Genome Institute"/>
            <consortium name="Mycorrhizal Genomics Consortium"/>
            <person name="Kohler A."/>
            <person name="Kuo A."/>
            <person name="Nagy L.G."/>
            <person name="Floudas D."/>
            <person name="Copeland A."/>
            <person name="Barry K.W."/>
            <person name="Cichocki N."/>
            <person name="Veneault-Fourrey C."/>
            <person name="LaButti K."/>
            <person name="Lindquist E.A."/>
            <person name="Lipzen A."/>
            <person name="Lundell T."/>
            <person name="Morin E."/>
            <person name="Murat C."/>
            <person name="Riley R."/>
            <person name="Ohm R."/>
            <person name="Sun H."/>
            <person name="Tunlid A."/>
            <person name="Henrissat B."/>
            <person name="Grigoriev I.V."/>
            <person name="Hibbett D.S."/>
            <person name="Martin F."/>
        </authorList>
    </citation>
    <scope>NUCLEOTIDE SEQUENCE [LARGE SCALE GENOMIC DNA]</scope>
    <source>
        <strain evidence="3">MUT 4182</strain>
    </source>
</reference>
<gene>
    <name evidence="2" type="ORF">M407DRAFT_244679</name>
</gene>
<feature type="region of interest" description="Disordered" evidence="1">
    <location>
        <begin position="16"/>
        <end position="49"/>
    </location>
</feature>
<dbReference type="Proteomes" id="UP000054248">
    <property type="component" value="Unassembled WGS sequence"/>
</dbReference>
<dbReference type="AlphaFoldDB" id="A0A0C3QDM1"/>